<dbReference type="InterPro" id="IPR026371">
    <property type="entry name" value="PGF_CTERM"/>
</dbReference>
<dbReference type="PROSITE" id="PS50983">
    <property type="entry name" value="FE_B12_PBP"/>
    <property type="match status" value="1"/>
</dbReference>
<dbReference type="GO" id="GO:0005886">
    <property type="term" value="C:plasma membrane"/>
    <property type="evidence" value="ECO:0007669"/>
    <property type="project" value="UniProtKB-SubCell"/>
</dbReference>
<evidence type="ECO:0000259" key="3">
    <source>
        <dbReference type="PROSITE" id="PS50983"/>
    </source>
</evidence>
<dbReference type="InterPro" id="IPR050902">
    <property type="entry name" value="ABC_Transporter_SBP"/>
</dbReference>
<dbReference type="RefSeq" id="WP_256399266.1">
    <property type="nucleotide sequence ID" value="NZ_JANHJR010000001.1"/>
</dbReference>
<keyword evidence="5" id="KW-1185">Reference proteome</keyword>
<dbReference type="Pfam" id="PF01497">
    <property type="entry name" value="Peripla_BP_2"/>
    <property type="match status" value="1"/>
</dbReference>
<organism evidence="4 5">
    <name type="scientific">Haloarchaeobius litoreus</name>
    <dbReference type="NCBI Taxonomy" id="755306"/>
    <lineage>
        <taxon>Archaea</taxon>
        <taxon>Methanobacteriati</taxon>
        <taxon>Methanobacteriota</taxon>
        <taxon>Stenosarchaea group</taxon>
        <taxon>Halobacteria</taxon>
        <taxon>Halobacteriales</taxon>
        <taxon>Halorubellaceae</taxon>
        <taxon>Haloarchaeobius</taxon>
    </lineage>
</organism>
<dbReference type="AlphaFoldDB" id="A0ABD6DIP4"/>
<dbReference type="GO" id="GO:0030115">
    <property type="term" value="C:S-layer"/>
    <property type="evidence" value="ECO:0007669"/>
    <property type="project" value="UniProtKB-SubCell"/>
</dbReference>
<name>A0ABD6DIP4_9EURY</name>
<dbReference type="InterPro" id="IPR026469">
    <property type="entry name" value="Peripla_PGF_1"/>
</dbReference>
<dbReference type="InterPro" id="IPR054828">
    <property type="entry name" value="Vit_B12_bind_prot"/>
</dbReference>
<comment type="caution">
    <text evidence="4">The sequence shown here is derived from an EMBL/GenBank/DDBJ whole genome shotgun (WGS) entry which is preliminary data.</text>
</comment>
<feature type="domain" description="Fe/B12 periplasmic-binding" evidence="3">
    <location>
        <begin position="67"/>
        <end position="318"/>
    </location>
</feature>
<dbReference type="NCBIfam" id="TIGR04281">
    <property type="entry name" value="peripla_PGF_1"/>
    <property type="match status" value="1"/>
</dbReference>
<dbReference type="PANTHER" id="PTHR30535">
    <property type="entry name" value="VITAMIN B12-BINDING PROTEIN"/>
    <property type="match status" value="1"/>
</dbReference>
<keyword evidence="1" id="KW-0732">Signal</keyword>
<dbReference type="Gene3D" id="3.40.50.1980">
    <property type="entry name" value="Nitrogenase molybdenum iron protein domain"/>
    <property type="match status" value="2"/>
</dbReference>
<feature type="region of interest" description="Disordered" evidence="2">
    <location>
        <begin position="326"/>
        <end position="366"/>
    </location>
</feature>
<dbReference type="NCBIfam" id="NF038402">
    <property type="entry name" value="TroA_like"/>
    <property type="match status" value="1"/>
</dbReference>
<dbReference type="PANTHER" id="PTHR30535:SF34">
    <property type="entry name" value="MOLYBDATE-BINDING PROTEIN MOLA"/>
    <property type="match status" value="1"/>
</dbReference>
<dbReference type="Proteomes" id="UP001597034">
    <property type="component" value="Unassembled WGS sequence"/>
</dbReference>
<feature type="compositionally biased region" description="Low complexity" evidence="2">
    <location>
        <begin position="328"/>
        <end position="346"/>
    </location>
</feature>
<evidence type="ECO:0000256" key="1">
    <source>
        <dbReference type="ARBA" id="ARBA00022729"/>
    </source>
</evidence>
<accession>A0ABD6DIP4</accession>
<protein>
    <submittedName>
        <fullName evidence="4">PGF-CTERM-anchored ABC transporter substrate-binding protein</fullName>
    </submittedName>
</protein>
<evidence type="ECO:0000313" key="5">
    <source>
        <dbReference type="Proteomes" id="UP001597034"/>
    </source>
</evidence>
<dbReference type="NCBIfam" id="TIGR04126">
    <property type="entry name" value="PGF_CTERM"/>
    <property type="match status" value="1"/>
</dbReference>
<evidence type="ECO:0000313" key="4">
    <source>
        <dbReference type="EMBL" id="MFD1645222.1"/>
    </source>
</evidence>
<reference evidence="4 5" key="1">
    <citation type="journal article" date="2019" name="Int. J. Syst. Evol. Microbiol.">
        <title>The Global Catalogue of Microorganisms (GCM) 10K type strain sequencing project: providing services to taxonomists for standard genome sequencing and annotation.</title>
        <authorList>
            <consortium name="The Broad Institute Genomics Platform"/>
            <consortium name="The Broad Institute Genome Sequencing Center for Infectious Disease"/>
            <person name="Wu L."/>
            <person name="Ma J."/>
        </authorList>
    </citation>
    <scope>NUCLEOTIDE SEQUENCE [LARGE SCALE GENOMIC DNA]</scope>
    <source>
        <strain evidence="4 5">CGMCC 1.10390</strain>
    </source>
</reference>
<gene>
    <name evidence="4" type="ORF">ACFSBL_05955</name>
</gene>
<dbReference type="EMBL" id="JBHUDO010000002">
    <property type="protein sequence ID" value="MFD1645222.1"/>
    <property type="molecule type" value="Genomic_DNA"/>
</dbReference>
<proteinExistence type="predicted"/>
<evidence type="ECO:0000256" key="2">
    <source>
        <dbReference type="SAM" id="MobiDB-lite"/>
    </source>
</evidence>
<dbReference type="InterPro" id="IPR002491">
    <property type="entry name" value="ABC_transptr_periplasmic_BD"/>
</dbReference>
<dbReference type="SUPFAM" id="SSF53807">
    <property type="entry name" value="Helical backbone' metal receptor"/>
    <property type="match status" value="1"/>
</dbReference>
<sequence>MTATRTTLVVALLLVGSLAAVVVPVGGAAAPSAAANTASTAQEDCSFPFSATDATGTEVTVEEAPESVVTLGPAAAQTMVEIGAGGSVVGATQYASYLDGSDGWANVSGSGRAFVSAERVVAQQPDLVLAENIVSDDTVERLRNAGITVYKFQSATSMDTVLEKVDLTGQLVGACEGASETVEWMQTEVDVVQRAAQGQEAPQALYVFYGTTPGPNTYISDLITTAGAENMAATADLEYSQAGYARINPEVVANMTVEWLLLNSGQPEPRVPDSPAYQNTVAVQENQTVVLNSNYVSQPAPRSVYVMRNLSQAWFPEAYAEANASVRGEASTGTTATTATTTATEGGETDADMPTDESTGSDDGGSPGFGVVAALVAVLSLAGIARRT</sequence>